<evidence type="ECO:0008006" key="4">
    <source>
        <dbReference type="Google" id="ProtNLM"/>
    </source>
</evidence>
<dbReference type="PANTHER" id="PTHR31350">
    <property type="entry name" value="SI:DKEY-261L7.2"/>
    <property type="match status" value="1"/>
</dbReference>
<organism evidence="2 3">
    <name type="scientific">Tetradesmus obliquus</name>
    <name type="common">Green alga</name>
    <name type="synonym">Acutodesmus obliquus</name>
    <dbReference type="NCBI Taxonomy" id="3088"/>
    <lineage>
        <taxon>Eukaryota</taxon>
        <taxon>Viridiplantae</taxon>
        <taxon>Chlorophyta</taxon>
        <taxon>core chlorophytes</taxon>
        <taxon>Chlorophyceae</taxon>
        <taxon>CS clade</taxon>
        <taxon>Sphaeropleales</taxon>
        <taxon>Scenedesmaceae</taxon>
        <taxon>Tetradesmus</taxon>
    </lineage>
</organism>
<protein>
    <recommendedName>
        <fullName evidence="4">Type II protein arginine methyltransferase</fullName>
    </recommendedName>
</protein>
<evidence type="ECO:0000313" key="2">
    <source>
        <dbReference type="EMBL" id="WIA17869.1"/>
    </source>
</evidence>
<keyword evidence="3" id="KW-1185">Reference proteome</keyword>
<evidence type="ECO:0000256" key="1">
    <source>
        <dbReference type="SAM" id="MobiDB-lite"/>
    </source>
</evidence>
<dbReference type="EMBL" id="CP126216">
    <property type="protein sequence ID" value="WIA17869.1"/>
    <property type="molecule type" value="Genomic_DNA"/>
</dbReference>
<name>A0ABY8U9U2_TETOB</name>
<gene>
    <name evidence="2" type="ORF">OEZ85_009369</name>
</gene>
<evidence type="ECO:0000313" key="3">
    <source>
        <dbReference type="Proteomes" id="UP001244341"/>
    </source>
</evidence>
<reference evidence="2 3" key="1">
    <citation type="submission" date="2023-05" db="EMBL/GenBank/DDBJ databases">
        <title>A 100% complete, gapless, phased diploid assembly of the Scenedesmus obliquus UTEX 3031 genome.</title>
        <authorList>
            <person name="Biondi T.C."/>
            <person name="Hanschen E.R."/>
            <person name="Kwon T."/>
            <person name="Eng W."/>
            <person name="Kruse C.P.S."/>
            <person name="Koehler S.I."/>
            <person name="Kunde Y."/>
            <person name="Gleasner C.D."/>
            <person name="You Mak K.T."/>
            <person name="Polle J."/>
            <person name="Hovde B.T."/>
            <person name="Starkenburg S.R."/>
        </authorList>
    </citation>
    <scope>NUCLEOTIDE SEQUENCE [LARGE SCALE GENOMIC DNA]</scope>
    <source>
        <strain evidence="2 3">DOE0152z</strain>
    </source>
</reference>
<proteinExistence type="predicted"/>
<feature type="region of interest" description="Disordered" evidence="1">
    <location>
        <begin position="306"/>
        <end position="327"/>
    </location>
</feature>
<accession>A0ABY8U9U2</accession>
<dbReference type="Proteomes" id="UP001244341">
    <property type="component" value="Chromosome 9b"/>
</dbReference>
<dbReference type="PANTHER" id="PTHR31350:SF29">
    <property type="entry name" value="PROTEIN SIRB1 N-TERMINAL DOMAIN-CONTAINING PROTEIN"/>
    <property type="match status" value="1"/>
</dbReference>
<dbReference type="Pfam" id="PF13371">
    <property type="entry name" value="TPR_9"/>
    <property type="match status" value="1"/>
</dbReference>
<sequence>MQALPLTQQANKGTIVKRRVRSAAAKQLAGKATAKVVSAGRHADYMQLHDNPLQPATVKERHNLEADPRYRRTDFSAELAAEARLQFAACLAQGEARLPLARAALLIAAEDDAIASSSIVRFPVDAFMERITRLAHDTATALAAAAAAATPSSSSSSSSSSSEQQWASLRGLPAEQVVAAIEHCLFKDHYQQQQQQQQQQWYSGVRCAGFSMPAYGRSNLPKKALLDHPGVWEDARLGYLHEVLVKKRGCPAALVILYNEVMQQLLLMGAVGFAVTFDYGGFSRLPTATPLANLDVQQLILPPHLPQQQQQQQQDLQPPAASPTSGAAAAAADASIGSCSAAVLNTCSSEALAELLRHLKRAYWPFPWDTNVDDPEKGGRGSLGGFRGAAKAALHSDDISAALRAISATAAHRLQRGIWTSPGAGDLSRCLAACERLVMLVGDEQPQERRDLGVLLLHAGQPAAAAAELAAYLDSVRSAGPRFGRSAAAAAAADPLDVRFAQQLWKMLVLDTGIVPARELMSVGKVLAQGLPTSSSSSSDGYKPLTW</sequence>